<dbReference type="Gene3D" id="3.40.630.30">
    <property type="match status" value="1"/>
</dbReference>
<reference evidence="2" key="1">
    <citation type="submission" date="2020-12" db="EMBL/GenBank/DDBJ databases">
        <title>Prauserella sp. ASG 168, a novel actinomycete isolated from cave rock.</title>
        <authorList>
            <person name="Suriyachadkun C."/>
        </authorList>
    </citation>
    <scope>NUCLEOTIDE SEQUENCE</scope>
    <source>
        <strain evidence="2">ASG 168</strain>
    </source>
</reference>
<protein>
    <submittedName>
        <fullName evidence="2">GNAT family N-acetyltransferase</fullName>
    </submittedName>
</protein>
<organism evidence="2 3">
    <name type="scientific">Prauserella cavernicola</name>
    <dbReference type="NCBI Taxonomy" id="2800127"/>
    <lineage>
        <taxon>Bacteria</taxon>
        <taxon>Bacillati</taxon>
        <taxon>Actinomycetota</taxon>
        <taxon>Actinomycetes</taxon>
        <taxon>Pseudonocardiales</taxon>
        <taxon>Pseudonocardiaceae</taxon>
        <taxon>Prauserella</taxon>
    </lineage>
</organism>
<dbReference type="PANTHER" id="PTHR43441">
    <property type="entry name" value="RIBOSOMAL-PROTEIN-SERINE ACETYLTRANSFERASE"/>
    <property type="match status" value="1"/>
</dbReference>
<dbReference type="Proteomes" id="UP000635245">
    <property type="component" value="Unassembled WGS sequence"/>
</dbReference>
<evidence type="ECO:0000259" key="1">
    <source>
        <dbReference type="PROSITE" id="PS51186"/>
    </source>
</evidence>
<keyword evidence="3" id="KW-1185">Reference proteome</keyword>
<sequence>MEPVEIDAGAYRLRRFRADHRLDDRQALVEAFTDPVQQRFVPGYIVDTLHAASAYVELRESEWDSGKRCSWAVAERPDGPLLGEIGLKELDLDAGTAEVALWVHPAARGRGIAAAAVEAALRFGFGTLGLREVDYLHDPGNHASASVARRCGFVRTGTDEAGETRWTRRAS</sequence>
<dbReference type="Pfam" id="PF13302">
    <property type="entry name" value="Acetyltransf_3"/>
    <property type="match status" value="1"/>
</dbReference>
<dbReference type="GO" id="GO:1990189">
    <property type="term" value="F:protein N-terminal-serine acetyltransferase activity"/>
    <property type="evidence" value="ECO:0007669"/>
    <property type="project" value="TreeGrafter"/>
</dbReference>
<dbReference type="RefSeq" id="WP_200325150.1">
    <property type="nucleotide sequence ID" value="NZ_JAENJH010000012.1"/>
</dbReference>
<gene>
    <name evidence="2" type="ORF">JHE00_31240</name>
</gene>
<dbReference type="PROSITE" id="PS51186">
    <property type="entry name" value="GNAT"/>
    <property type="match status" value="1"/>
</dbReference>
<dbReference type="InterPro" id="IPR016181">
    <property type="entry name" value="Acyl_CoA_acyltransferase"/>
</dbReference>
<name>A0A934QYL8_9PSEU</name>
<evidence type="ECO:0000313" key="2">
    <source>
        <dbReference type="EMBL" id="MBK1788826.1"/>
    </source>
</evidence>
<accession>A0A934QYL8</accession>
<evidence type="ECO:0000313" key="3">
    <source>
        <dbReference type="Proteomes" id="UP000635245"/>
    </source>
</evidence>
<dbReference type="AlphaFoldDB" id="A0A934QYL8"/>
<dbReference type="GO" id="GO:0005737">
    <property type="term" value="C:cytoplasm"/>
    <property type="evidence" value="ECO:0007669"/>
    <property type="project" value="TreeGrafter"/>
</dbReference>
<dbReference type="InterPro" id="IPR000182">
    <property type="entry name" value="GNAT_dom"/>
</dbReference>
<dbReference type="GO" id="GO:0008999">
    <property type="term" value="F:protein-N-terminal-alanine acetyltransferase activity"/>
    <property type="evidence" value="ECO:0007669"/>
    <property type="project" value="TreeGrafter"/>
</dbReference>
<dbReference type="EMBL" id="JAENJH010000012">
    <property type="protein sequence ID" value="MBK1788826.1"/>
    <property type="molecule type" value="Genomic_DNA"/>
</dbReference>
<dbReference type="PANTHER" id="PTHR43441:SF10">
    <property type="entry name" value="ACETYLTRANSFERASE"/>
    <property type="match status" value="1"/>
</dbReference>
<feature type="domain" description="N-acetyltransferase" evidence="1">
    <location>
        <begin position="11"/>
        <end position="171"/>
    </location>
</feature>
<comment type="caution">
    <text evidence="2">The sequence shown here is derived from an EMBL/GenBank/DDBJ whole genome shotgun (WGS) entry which is preliminary data.</text>
</comment>
<dbReference type="SUPFAM" id="SSF55729">
    <property type="entry name" value="Acyl-CoA N-acyltransferases (Nat)"/>
    <property type="match status" value="1"/>
</dbReference>
<proteinExistence type="predicted"/>
<dbReference type="InterPro" id="IPR051908">
    <property type="entry name" value="Ribosomal_N-acetyltransferase"/>
</dbReference>